<feature type="region of interest" description="Disordered" evidence="1">
    <location>
        <begin position="129"/>
        <end position="154"/>
    </location>
</feature>
<protein>
    <submittedName>
        <fullName evidence="3">Coiled-coil domain-containing protein 177-like</fullName>
    </submittedName>
</protein>
<dbReference type="InterPro" id="IPR029090">
    <property type="entry name" value="DUF4659"/>
</dbReference>
<evidence type="ECO:0000256" key="1">
    <source>
        <dbReference type="SAM" id="MobiDB-lite"/>
    </source>
</evidence>
<dbReference type="PANTHER" id="PTHR33663">
    <property type="entry name" value="COILED-COIL DOMAIN-CONTAINING PROTEIN 177"/>
    <property type="match status" value="1"/>
</dbReference>
<dbReference type="RefSeq" id="XP_002742158.2">
    <property type="nucleotide sequence ID" value="XM_002742112.2"/>
</dbReference>
<evidence type="ECO:0000313" key="2">
    <source>
        <dbReference type="Proteomes" id="UP000694865"/>
    </source>
</evidence>
<dbReference type="PANTHER" id="PTHR33663:SF2">
    <property type="entry name" value="COILED-COIL DOMAIN-CONTAINING PROTEIN 177"/>
    <property type="match status" value="1"/>
</dbReference>
<dbReference type="Proteomes" id="UP000694865">
    <property type="component" value="Unplaced"/>
</dbReference>
<reference evidence="3" key="1">
    <citation type="submission" date="2025-08" db="UniProtKB">
        <authorList>
            <consortium name="RefSeq"/>
        </authorList>
    </citation>
    <scope>IDENTIFICATION</scope>
    <source>
        <tissue evidence="3">Testes</tissue>
    </source>
</reference>
<gene>
    <name evidence="3" type="primary">LOC100372703</name>
</gene>
<feature type="region of interest" description="Disordered" evidence="1">
    <location>
        <begin position="218"/>
        <end position="266"/>
    </location>
</feature>
<accession>A0ABM0H1K1</accession>
<evidence type="ECO:0000313" key="3">
    <source>
        <dbReference type="RefSeq" id="XP_002742158.2"/>
    </source>
</evidence>
<dbReference type="Pfam" id="PF15558">
    <property type="entry name" value="DUF4659"/>
    <property type="match status" value="1"/>
</dbReference>
<name>A0ABM0H1K1_SACKO</name>
<feature type="compositionally biased region" description="Basic and acidic residues" evidence="1">
    <location>
        <begin position="235"/>
        <end position="248"/>
    </location>
</feature>
<organism evidence="2 3">
    <name type="scientific">Saccoglossus kowalevskii</name>
    <name type="common">Acorn worm</name>
    <dbReference type="NCBI Taxonomy" id="10224"/>
    <lineage>
        <taxon>Eukaryota</taxon>
        <taxon>Metazoa</taxon>
        <taxon>Hemichordata</taxon>
        <taxon>Enteropneusta</taxon>
        <taxon>Harrimaniidae</taxon>
        <taxon>Saccoglossus</taxon>
    </lineage>
</organism>
<dbReference type="GeneID" id="100372703"/>
<feature type="region of interest" description="Disordered" evidence="1">
    <location>
        <begin position="330"/>
        <end position="357"/>
    </location>
</feature>
<proteinExistence type="predicted"/>
<keyword evidence="2" id="KW-1185">Reference proteome</keyword>
<sequence length="681" mass="79697">MAFTTGMTTGPNYDVDDFFEEDNKTVDDYSKKLSRTPKLDLYNFDSPDAENNRYILTSPRSLEACSFFGIKPLELLEKTLEDFEDEYIPLGKSQKQIQRMYEEHDEDRKKKLKMCRNERERIILEDEESGCHRTRSSKMKSYTVESTPPKNKNTTYTTAEIRSGDAGSLQRKRTAWTTSIGHDRVSSEELDNRAREIYDSGITKDDSIRAREIYDSAITKDDSRPTSRPRRRARNTSDDPFAIRDKNKSFTPLKPRPSYSNASLSVTGNRSKLEISSAGLSEKYSTLSLGSLEAAHIQDRKIAELMKSKLAAEKEHLQQREMARLAWDEHQKEEQQRKLESEMQRRRNLAESQRDRERKMARLTKERKLAELSLIDDARRAVEFNELQSEKTKAKQQQMMVEKIHMKKRLDENRKRQQLHSKKSIEMEDKEFRQMVLQHSLTSLDKASKIKAIKDQNERMMIQQRNKHEIDHFKSKKAAVETMSVEELRKLAESLELKHSSASMKYEIQRQQRENLLLMNKMKKDDQFRRSREIKRDSSRQMEEWQEALLHHRNKVDEIATRKAAMTVEEKALRAREGRISKEKMQQQNLKKVQLDEEAWKRDTSDLLQIKEGKTKQLYRERGTSLERSRSAARASEDVRNRIRDEYTGGFDKMVEKANLQSRVGTGSQTAIKNISTVSLG</sequence>